<sequence>MRLGHPIQYISHTDLPVSIEKANSFSQPPLAKILQYGPPKFFTSTTAFLLSPEREAQNEAIVLDSLGHLFYVTVERHLSSDLDGYTKFNPASFTAVFLGVLPLLTSQLLDLHEFQCRLCLGELGSQKSPRAVSITNLVKICFSKETRNQSEKLTSSSEKRIYIPQIIEWMPFLPQTISDTQPPLDLWLPSYRTDNSFLLETWSLELKLWP</sequence>
<evidence type="ECO:0000313" key="2">
    <source>
        <dbReference type="EMBL" id="GIY50992.1"/>
    </source>
</evidence>
<organism evidence="2 3">
    <name type="scientific">Caerostris darwini</name>
    <dbReference type="NCBI Taxonomy" id="1538125"/>
    <lineage>
        <taxon>Eukaryota</taxon>
        <taxon>Metazoa</taxon>
        <taxon>Ecdysozoa</taxon>
        <taxon>Arthropoda</taxon>
        <taxon>Chelicerata</taxon>
        <taxon>Arachnida</taxon>
        <taxon>Araneae</taxon>
        <taxon>Araneomorphae</taxon>
        <taxon>Entelegynae</taxon>
        <taxon>Araneoidea</taxon>
        <taxon>Araneidae</taxon>
        <taxon>Caerostris</taxon>
    </lineage>
</organism>
<reference evidence="2 3" key="1">
    <citation type="submission" date="2021-06" db="EMBL/GenBank/DDBJ databases">
        <title>Caerostris darwini draft genome.</title>
        <authorList>
            <person name="Kono N."/>
            <person name="Arakawa K."/>
        </authorList>
    </citation>
    <scope>NUCLEOTIDE SEQUENCE [LARGE SCALE GENOMIC DNA]</scope>
</reference>
<protein>
    <submittedName>
        <fullName evidence="2">Uncharacterized protein</fullName>
    </submittedName>
</protein>
<dbReference type="Proteomes" id="UP001054837">
    <property type="component" value="Unassembled WGS sequence"/>
</dbReference>
<keyword evidence="3" id="KW-1185">Reference proteome</keyword>
<gene>
    <name evidence="1" type="ORF">CDAR_401431</name>
    <name evidence="2" type="ORF">CDAR_401471</name>
</gene>
<comment type="caution">
    <text evidence="2">The sequence shown here is derived from an EMBL/GenBank/DDBJ whole genome shotgun (WGS) entry which is preliminary data.</text>
</comment>
<evidence type="ECO:0000313" key="1">
    <source>
        <dbReference type="EMBL" id="GIY50986.1"/>
    </source>
</evidence>
<dbReference type="EMBL" id="BPLQ01010483">
    <property type="protein sequence ID" value="GIY50986.1"/>
    <property type="molecule type" value="Genomic_DNA"/>
</dbReference>
<dbReference type="AlphaFoldDB" id="A0AAV4TZG4"/>
<name>A0AAV4TZG4_9ARAC</name>
<evidence type="ECO:0000313" key="3">
    <source>
        <dbReference type="Proteomes" id="UP001054837"/>
    </source>
</evidence>
<accession>A0AAV4TZG4</accession>
<dbReference type="EMBL" id="BPLQ01010483">
    <property type="protein sequence ID" value="GIY50992.1"/>
    <property type="molecule type" value="Genomic_DNA"/>
</dbReference>
<proteinExistence type="predicted"/>